<gene>
    <name evidence="1" type="ORF">HMPREF0367_00097</name>
</gene>
<reference evidence="1 2" key="1">
    <citation type="submission" date="2013-06" db="EMBL/GenBank/DDBJ databases">
        <authorList>
            <person name="Weinstock G."/>
            <person name="Sodergren E."/>
            <person name="Lobos E.A."/>
            <person name="Fulton L."/>
            <person name="Fulton R."/>
            <person name="Courtney L."/>
            <person name="Fronick C."/>
            <person name="O'Laughlin M."/>
            <person name="Godfrey J."/>
            <person name="Wilson R.M."/>
            <person name="Miner T."/>
            <person name="Farmer C."/>
            <person name="Delehaunty K."/>
            <person name="Cordes M."/>
            <person name="Minx P."/>
            <person name="Tomlinson C."/>
            <person name="Chen J."/>
            <person name="Wollam A."/>
            <person name="Pepin K.H."/>
            <person name="Bhonagiri V."/>
            <person name="Zhang X."/>
            <person name="Warren W."/>
            <person name="Mitreva M."/>
            <person name="Mardis E.R."/>
            <person name="Wilson R.K."/>
        </authorList>
    </citation>
    <scope>NUCLEOTIDE SEQUENCE [LARGE SCALE GENOMIC DNA]</scope>
    <source>
        <strain evidence="1 2">ATCC 27803</strain>
    </source>
</reference>
<dbReference type="EMBL" id="AWVI01000004">
    <property type="protein sequence ID" value="ERK47493.1"/>
    <property type="molecule type" value="Genomic_DNA"/>
</dbReference>
<comment type="caution">
    <text evidence="1">The sequence shown here is derived from an EMBL/GenBank/DDBJ whole genome shotgun (WGS) entry which is preliminary data.</text>
</comment>
<proteinExistence type="predicted"/>
<accession>U2R1K5</accession>
<name>U2R1K5_9FIRM</name>
<dbReference type="AlphaFoldDB" id="U2R1K5"/>
<evidence type="ECO:0000313" key="1">
    <source>
        <dbReference type="EMBL" id="ERK47493.1"/>
    </source>
</evidence>
<dbReference type="HOGENOM" id="CLU_2716463_0_0_9"/>
<evidence type="ECO:0000313" key="2">
    <source>
        <dbReference type="Proteomes" id="UP000016658"/>
    </source>
</evidence>
<sequence length="72" mass="8468">MFFEVLEIELKTILNTKNRTALQAVDLPITNIQVDMMFAFVEVVYILKYQIMARTRQKRAQELNIKYDAVVS</sequence>
<protein>
    <submittedName>
        <fullName evidence="1">Uncharacterized protein</fullName>
    </submittedName>
</protein>
<organism evidence="1 2">
    <name type="scientific">Faecalitalea cylindroides ATCC 27803</name>
    <dbReference type="NCBI Taxonomy" id="649755"/>
    <lineage>
        <taxon>Bacteria</taxon>
        <taxon>Bacillati</taxon>
        <taxon>Bacillota</taxon>
        <taxon>Erysipelotrichia</taxon>
        <taxon>Erysipelotrichales</taxon>
        <taxon>Erysipelotrichaceae</taxon>
        <taxon>Faecalitalea</taxon>
    </lineage>
</organism>
<dbReference type="Proteomes" id="UP000016658">
    <property type="component" value="Unassembled WGS sequence"/>
</dbReference>